<keyword evidence="5" id="KW-0411">Iron-sulfur</keyword>
<proteinExistence type="predicted"/>
<dbReference type="PROSITE" id="PS51918">
    <property type="entry name" value="RADICAL_SAM"/>
    <property type="match status" value="1"/>
</dbReference>
<dbReference type="SFLD" id="SFLDG01067">
    <property type="entry name" value="SPASM/twitch_domain_containing"/>
    <property type="match status" value="1"/>
</dbReference>
<evidence type="ECO:0000256" key="1">
    <source>
        <dbReference type="ARBA" id="ARBA00001966"/>
    </source>
</evidence>
<sequence length="306" mass="34870">MPCRILRSLYLRANGEIPCDDDFGEQMNLGWVQKNAKFSPSEIFSNEKYIAIEEAFLAGAMPWGRICNHCALNRPSDPVDNHLRQKVISYFQIETTLACGLGCPGCSRSKQIRLRPGPHTLDLPRLKNLLDGLTTEGYDVYNIEYCGQGEPLDHPHFRSIVEMTRASYPLAKQRLITNGNHSYQEKIEGTFIEEILVSIDGAYQDSYEKYRIGGDFEKALKFTQDAKASNTNQHVTWKYILFEHNDSEQEIEHAEKLAEAIGVDRLQFVRTHSVGKSTNWEDSILPLRWVNSVDTSTPLVERQNSV</sequence>
<evidence type="ECO:0000313" key="7">
    <source>
        <dbReference type="EMBL" id="POD73106.1"/>
    </source>
</evidence>
<dbReference type="InterPro" id="IPR058240">
    <property type="entry name" value="rSAM_sf"/>
</dbReference>
<evidence type="ECO:0000313" key="8">
    <source>
        <dbReference type="Proteomes" id="UP000236998"/>
    </source>
</evidence>
<keyword evidence="4" id="KW-0408">Iron</keyword>
<dbReference type="PANTHER" id="PTHR11228">
    <property type="entry name" value="RADICAL SAM DOMAIN PROTEIN"/>
    <property type="match status" value="1"/>
</dbReference>
<dbReference type="PANTHER" id="PTHR11228:SF7">
    <property type="entry name" value="PQQA PEPTIDE CYCLASE"/>
    <property type="match status" value="1"/>
</dbReference>
<feature type="domain" description="Radical SAM core" evidence="6">
    <location>
        <begin position="81"/>
        <end position="302"/>
    </location>
</feature>
<dbReference type="EMBL" id="MLET01000001">
    <property type="protein sequence ID" value="POD73106.1"/>
    <property type="molecule type" value="Genomic_DNA"/>
</dbReference>
<dbReference type="CDD" id="cd01335">
    <property type="entry name" value="Radical_SAM"/>
    <property type="match status" value="1"/>
</dbReference>
<evidence type="ECO:0000256" key="2">
    <source>
        <dbReference type="ARBA" id="ARBA00022691"/>
    </source>
</evidence>
<dbReference type="Gene3D" id="3.20.20.70">
    <property type="entry name" value="Aldolase class I"/>
    <property type="match status" value="1"/>
</dbReference>
<dbReference type="InterPro" id="IPR007197">
    <property type="entry name" value="rSAM"/>
</dbReference>
<evidence type="ECO:0000256" key="4">
    <source>
        <dbReference type="ARBA" id="ARBA00023004"/>
    </source>
</evidence>
<evidence type="ECO:0000259" key="6">
    <source>
        <dbReference type="PROSITE" id="PS51918"/>
    </source>
</evidence>
<dbReference type="SFLD" id="SFLDS00029">
    <property type="entry name" value="Radical_SAM"/>
    <property type="match status" value="1"/>
</dbReference>
<gene>
    <name evidence="7" type="ORF">BKM07_03095</name>
</gene>
<evidence type="ECO:0000256" key="5">
    <source>
        <dbReference type="ARBA" id="ARBA00023014"/>
    </source>
</evidence>
<comment type="cofactor">
    <cofactor evidence="1">
        <name>[4Fe-4S] cluster</name>
        <dbReference type="ChEBI" id="CHEBI:49883"/>
    </cofactor>
</comment>
<comment type="caution">
    <text evidence="7">The sequence shown here is derived from an EMBL/GenBank/DDBJ whole genome shotgun (WGS) entry which is preliminary data.</text>
</comment>
<accession>A0ABD6VHT3</accession>
<dbReference type="SUPFAM" id="SSF102114">
    <property type="entry name" value="Radical SAM enzymes"/>
    <property type="match status" value="1"/>
</dbReference>
<dbReference type="InterPro" id="IPR050377">
    <property type="entry name" value="Radical_SAM_PqqE_MftC-like"/>
</dbReference>
<keyword evidence="2" id="KW-0949">S-adenosyl-L-methionine</keyword>
<organism evidence="7 8">
    <name type="scientific">Pseudomonas syringae group genomosp. 3</name>
    <dbReference type="NCBI Taxonomy" id="251701"/>
    <lineage>
        <taxon>Bacteria</taxon>
        <taxon>Pseudomonadati</taxon>
        <taxon>Pseudomonadota</taxon>
        <taxon>Gammaproteobacteria</taxon>
        <taxon>Pseudomonadales</taxon>
        <taxon>Pseudomonadaceae</taxon>
        <taxon>Pseudomonas</taxon>
    </lineage>
</organism>
<dbReference type="GO" id="GO:0046872">
    <property type="term" value="F:metal ion binding"/>
    <property type="evidence" value="ECO:0007669"/>
    <property type="project" value="UniProtKB-KW"/>
</dbReference>
<reference evidence="7 8" key="1">
    <citation type="submission" date="2016-10" db="EMBL/GenBank/DDBJ databases">
        <title>Comparative genomics of Pseudomonas syringae.</title>
        <authorList>
            <person name="Hulin M.T."/>
        </authorList>
    </citation>
    <scope>NUCLEOTIDE SEQUENCE [LARGE SCALE GENOMIC DNA]</scope>
    <source>
        <strain evidence="7 8">9643</strain>
    </source>
</reference>
<name>A0ABD6VHT3_9PSED</name>
<dbReference type="InterPro" id="IPR013785">
    <property type="entry name" value="Aldolase_TIM"/>
</dbReference>
<dbReference type="Proteomes" id="UP000236998">
    <property type="component" value="Unassembled WGS sequence"/>
</dbReference>
<dbReference type="Pfam" id="PF04055">
    <property type="entry name" value="Radical_SAM"/>
    <property type="match status" value="1"/>
</dbReference>
<dbReference type="AlphaFoldDB" id="A0ABD6VHT3"/>
<evidence type="ECO:0000256" key="3">
    <source>
        <dbReference type="ARBA" id="ARBA00022723"/>
    </source>
</evidence>
<protein>
    <recommendedName>
        <fullName evidence="6">Radical SAM core domain-containing protein</fullName>
    </recommendedName>
</protein>
<dbReference type="GO" id="GO:0051536">
    <property type="term" value="F:iron-sulfur cluster binding"/>
    <property type="evidence" value="ECO:0007669"/>
    <property type="project" value="UniProtKB-KW"/>
</dbReference>
<keyword evidence="3" id="KW-0479">Metal-binding</keyword>